<name>A0A326U8X0_THEHA</name>
<dbReference type="InterPro" id="IPR036922">
    <property type="entry name" value="Rieske_2Fe-2S_sf"/>
</dbReference>
<dbReference type="PROSITE" id="PS51296">
    <property type="entry name" value="RIESKE"/>
    <property type="match status" value="1"/>
</dbReference>
<keyword evidence="6" id="KW-0472">Membrane</keyword>
<dbReference type="GO" id="GO:0016705">
    <property type="term" value="F:oxidoreductase activity, acting on paired donors, with incorporation or reduction of molecular oxygen"/>
    <property type="evidence" value="ECO:0007669"/>
    <property type="project" value="UniProtKB-ARBA"/>
</dbReference>
<proteinExistence type="predicted"/>
<gene>
    <name evidence="8" type="ORF">EI42_02367</name>
</gene>
<reference evidence="8 9" key="1">
    <citation type="submission" date="2018-06" db="EMBL/GenBank/DDBJ databases">
        <title>Genomic Encyclopedia of Archaeal and Bacterial Type Strains, Phase II (KMG-II): from individual species to whole genera.</title>
        <authorList>
            <person name="Goeker M."/>
        </authorList>
    </citation>
    <scope>NUCLEOTIDE SEQUENCE [LARGE SCALE GENOMIC DNA]</scope>
    <source>
        <strain evidence="8 9">ATCC BAA-1881</strain>
    </source>
</reference>
<dbReference type="GO" id="GO:0004497">
    <property type="term" value="F:monooxygenase activity"/>
    <property type="evidence" value="ECO:0007669"/>
    <property type="project" value="UniProtKB-ARBA"/>
</dbReference>
<dbReference type="GO" id="GO:0046872">
    <property type="term" value="F:metal ion binding"/>
    <property type="evidence" value="ECO:0007669"/>
    <property type="project" value="UniProtKB-KW"/>
</dbReference>
<keyword evidence="6" id="KW-0812">Transmembrane</keyword>
<dbReference type="SUPFAM" id="SSF50022">
    <property type="entry name" value="ISP domain"/>
    <property type="match status" value="1"/>
</dbReference>
<keyword evidence="6" id="KW-1133">Transmembrane helix</keyword>
<dbReference type="InterPro" id="IPR014349">
    <property type="entry name" value="Rieske_Fe-S_prot"/>
</dbReference>
<keyword evidence="2" id="KW-0479">Metal-binding</keyword>
<dbReference type="PANTHER" id="PTHR10134">
    <property type="entry name" value="CYTOCHROME B-C1 COMPLEX SUBUNIT RIESKE, MITOCHONDRIAL"/>
    <property type="match status" value="1"/>
</dbReference>
<evidence type="ECO:0000256" key="6">
    <source>
        <dbReference type="SAM" id="Phobius"/>
    </source>
</evidence>
<feature type="domain" description="Rieske" evidence="7">
    <location>
        <begin position="73"/>
        <end position="170"/>
    </location>
</feature>
<dbReference type="Gene3D" id="2.102.10.10">
    <property type="entry name" value="Rieske [2Fe-2S] iron-sulphur domain"/>
    <property type="match status" value="1"/>
</dbReference>
<evidence type="ECO:0000256" key="4">
    <source>
        <dbReference type="ARBA" id="ARBA00023014"/>
    </source>
</evidence>
<dbReference type="Proteomes" id="UP000248806">
    <property type="component" value="Unassembled WGS sequence"/>
</dbReference>
<dbReference type="Pfam" id="PF00355">
    <property type="entry name" value="Rieske"/>
    <property type="match status" value="1"/>
</dbReference>
<dbReference type="EMBL" id="QKUF01000006">
    <property type="protein sequence ID" value="PZW31270.1"/>
    <property type="molecule type" value="Genomic_DNA"/>
</dbReference>
<feature type="transmembrane region" description="Helical" evidence="6">
    <location>
        <begin position="42"/>
        <end position="64"/>
    </location>
</feature>
<organism evidence="8 9">
    <name type="scientific">Thermosporothrix hazakensis</name>
    <dbReference type="NCBI Taxonomy" id="644383"/>
    <lineage>
        <taxon>Bacteria</taxon>
        <taxon>Bacillati</taxon>
        <taxon>Chloroflexota</taxon>
        <taxon>Ktedonobacteria</taxon>
        <taxon>Ktedonobacterales</taxon>
        <taxon>Thermosporotrichaceae</taxon>
        <taxon>Thermosporothrix</taxon>
    </lineage>
</organism>
<dbReference type="GO" id="GO:0051537">
    <property type="term" value="F:2 iron, 2 sulfur cluster binding"/>
    <property type="evidence" value="ECO:0007669"/>
    <property type="project" value="UniProtKB-KW"/>
</dbReference>
<dbReference type="AlphaFoldDB" id="A0A326U8X0"/>
<sequence length="176" mass="19817">MGFIEDKEAEKRPRRKITRWQALFPFHWDADAFVMRRDLLRLAVQASGAFFAVTAGLAGLGTLWPRKARGARRPIIEAAKLKPGDVHYFSYPTEEDPAMLLRLKDGKFVAYSGRCTHLSCAVYYSPKKEQLICPCHDGCFEARSGVPLAGPPQRPLPRVVVQEDGGMIYAIEEQPR</sequence>
<dbReference type="RefSeq" id="WP_111322059.1">
    <property type="nucleotide sequence ID" value="NZ_BIFX01000003.1"/>
</dbReference>
<keyword evidence="9" id="KW-1185">Reference proteome</keyword>
<keyword evidence="4" id="KW-0411">Iron-sulfur</keyword>
<evidence type="ECO:0000313" key="8">
    <source>
        <dbReference type="EMBL" id="PZW31270.1"/>
    </source>
</evidence>
<accession>A0A326U8X0</accession>
<keyword evidence="3" id="KW-0408">Iron</keyword>
<evidence type="ECO:0000256" key="1">
    <source>
        <dbReference type="ARBA" id="ARBA00022714"/>
    </source>
</evidence>
<dbReference type="CDD" id="cd03467">
    <property type="entry name" value="Rieske"/>
    <property type="match status" value="1"/>
</dbReference>
<evidence type="ECO:0000256" key="2">
    <source>
        <dbReference type="ARBA" id="ARBA00022723"/>
    </source>
</evidence>
<evidence type="ECO:0000313" key="9">
    <source>
        <dbReference type="Proteomes" id="UP000248806"/>
    </source>
</evidence>
<keyword evidence="1" id="KW-0001">2Fe-2S</keyword>
<protein>
    <submittedName>
        <fullName evidence="8">Rieske Fe-S protein</fullName>
    </submittedName>
</protein>
<dbReference type="InterPro" id="IPR017941">
    <property type="entry name" value="Rieske_2Fe-2S"/>
</dbReference>
<evidence type="ECO:0000259" key="7">
    <source>
        <dbReference type="PROSITE" id="PS51296"/>
    </source>
</evidence>
<evidence type="ECO:0000256" key="5">
    <source>
        <dbReference type="ARBA" id="ARBA00023157"/>
    </source>
</evidence>
<evidence type="ECO:0000256" key="3">
    <source>
        <dbReference type="ARBA" id="ARBA00023004"/>
    </source>
</evidence>
<dbReference type="OrthoDB" id="9802613at2"/>
<comment type="caution">
    <text evidence="8">The sequence shown here is derived from an EMBL/GenBank/DDBJ whole genome shotgun (WGS) entry which is preliminary data.</text>
</comment>
<keyword evidence="5" id="KW-1015">Disulfide bond</keyword>